<dbReference type="Gene3D" id="3.40.50.1000">
    <property type="entry name" value="HAD superfamily/HAD-like"/>
    <property type="match status" value="1"/>
</dbReference>
<accession>A0A0D6NI94</accession>
<dbReference type="AlphaFoldDB" id="A0A0D6NI94"/>
<evidence type="ECO:0000313" key="6">
    <source>
        <dbReference type="Proteomes" id="UP000032670"/>
    </source>
</evidence>
<comment type="caution">
    <text evidence="5">The sequence shown here is derived from an EMBL/GenBank/DDBJ whole genome shotgun (WGS) entry which is preliminary data.</text>
</comment>
<protein>
    <submittedName>
        <fullName evidence="5">Hydrolase/phosphatase/phosphohexomutase</fullName>
    </submittedName>
</protein>
<evidence type="ECO:0000256" key="4">
    <source>
        <dbReference type="ARBA" id="ARBA00022842"/>
    </source>
</evidence>
<dbReference type="NCBIfam" id="TIGR01509">
    <property type="entry name" value="HAD-SF-IA-v3"/>
    <property type="match status" value="1"/>
</dbReference>
<dbReference type="Proteomes" id="UP000032670">
    <property type="component" value="Unassembled WGS sequence"/>
</dbReference>
<dbReference type="SFLD" id="SFLDG01129">
    <property type="entry name" value="C1.5:_HAD__Beta-PGM__Phosphata"/>
    <property type="match status" value="1"/>
</dbReference>
<dbReference type="Gene3D" id="1.10.150.240">
    <property type="entry name" value="Putative phosphatase, domain 2"/>
    <property type="match status" value="1"/>
</dbReference>
<dbReference type="SFLD" id="SFLDS00003">
    <property type="entry name" value="Haloacid_Dehalogenase"/>
    <property type="match status" value="1"/>
</dbReference>
<comment type="cofactor">
    <cofactor evidence="1">
        <name>Mg(2+)</name>
        <dbReference type="ChEBI" id="CHEBI:18420"/>
    </cofactor>
</comment>
<dbReference type="InterPro" id="IPR036412">
    <property type="entry name" value="HAD-like_sf"/>
</dbReference>
<evidence type="ECO:0000256" key="3">
    <source>
        <dbReference type="ARBA" id="ARBA00022723"/>
    </source>
</evidence>
<evidence type="ECO:0000313" key="5">
    <source>
        <dbReference type="EMBL" id="GAN65772.1"/>
    </source>
</evidence>
<gene>
    <name evidence="5" type="ORF">Abor_013_082</name>
</gene>
<keyword evidence="5" id="KW-0378">Hydrolase</keyword>
<accession>A0A6N3SYX0</accession>
<evidence type="ECO:0000256" key="2">
    <source>
        <dbReference type="ARBA" id="ARBA00006171"/>
    </source>
</evidence>
<sequence>MAMPFVLSPEGQLKLVIFDCDGVLVDSEATCCGISAEEARAAGMTVPAGKEVETFSGMALPGIQKLIEEKTGKSLGATWAAQTQARFVEAMQNGVEPIDGVHDMLENVVKLGLPVRVGSNSSCQEMAIKFKTTNLEHFFENRIHSARDMGFPKPRPDVYLHAAQEEGVKPENCVVLEDSNTGAKAAVNAGMACVLLRAQGEPVPDWPNLVVIHHLSEFAPLLQKALKTQEQ</sequence>
<keyword evidence="6" id="KW-1185">Reference proteome</keyword>
<proteinExistence type="inferred from homology"/>
<dbReference type="PANTHER" id="PTHR46193:SF10">
    <property type="entry name" value="6-PHOSPHOGLUCONATE PHOSPHATASE"/>
    <property type="match status" value="1"/>
</dbReference>
<dbReference type="InterPro" id="IPR051600">
    <property type="entry name" value="Beta-PGM-like"/>
</dbReference>
<dbReference type="SUPFAM" id="SSF56784">
    <property type="entry name" value="HAD-like"/>
    <property type="match status" value="1"/>
</dbReference>
<dbReference type="Pfam" id="PF13419">
    <property type="entry name" value="HAD_2"/>
    <property type="match status" value="1"/>
</dbReference>
<dbReference type="InterPro" id="IPR041492">
    <property type="entry name" value="HAD_2"/>
</dbReference>
<organism evidence="5 6">
    <name type="scientific">Acetobacter orientalis</name>
    <dbReference type="NCBI Taxonomy" id="146474"/>
    <lineage>
        <taxon>Bacteria</taxon>
        <taxon>Pseudomonadati</taxon>
        <taxon>Pseudomonadota</taxon>
        <taxon>Alphaproteobacteria</taxon>
        <taxon>Acetobacterales</taxon>
        <taxon>Acetobacteraceae</taxon>
        <taxon>Acetobacter</taxon>
    </lineage>
</organism>
<reference evidence="5 6" key="1">
    <citation type="submission" date="2012-11" db="EMBL/GenBank/DDBJ databases">
        <title>Whole genome sequence of Acetobacter orientalis 21F-2.</title>
        <authorList>
            <person name="Azuma Y."/>
            <person name="Higashiura N."/>
            <person name="Hirakawa H."/>
            <person name="Matsushita K."/>
        </authorList>
    </citation>
    <scope>NUCLEOTIDE SEQUENCE [LARGE SCALE GENOMIC DNA]</scope>
    <source>
        <strain evidence="5 6">21F-2</strain>
    </source>
</reference>
<dbReference type="InterPro" id="IPR023214">
    <property type="entry name" value="HAD_sf"/>
</dbReference>
<dbReference type="InterPro" id="IPR006439">
    <property type="entry name" value="HAD-SF_hydro_IA"/>
</dbReference>
<dbReference type="InterPro" id="IPR023198">
    <property type="entry name" value="PGP-like_dom2"/>
</dbReference>
<keyword evidence="4" id="KW-0460">Magnesium</keyword>
<evidence type="ECO:0000256" key="1">
    <source>
        <dbReference type="ARBA" id="ARBA00001946"/>
    </source>
</evidence>
<keyword evidence="3" id="KW-0479">Metal-binding</keyword>
<dbReference type="GO" id="GO:0046872">
    <property type="term" value="F:metal ion binding"/>
    <property type="evidence" value="ECO:0007669"/>
    <property type="project" value="UniProtKB-KW"/>
</dbReference>
<dbReference type="GO" id="GO:0016787">
    <property type="term" value="F:hydrolase activity"/>
    <property type="evidence" value="ECO:0007669"/>
    <property type="project" value="UniProtKB-KW"/>
</dbReference>
<name>A0A0D6NI94_9PROT</name>
<dbReference type="STRING" id="1231341.Abor_013_082"/>
<dbReference type="PANTHER" id="PTHR46193">
    <property type="entry name" value="6-PHOSPHOGLUCONATE PHOSPHATASE"/>
    <property type="match status" value="1"/>
</dbReference>
<comment type="similarity">
    <text evidence="2">Belongs to the HAD-like hydrolase superfamily. CbbY/CbbZ/Gph/YieH family.</text>
</comment>
<dbReference type="EMBL" id="BAMX01000013">
    <property type="protein sequence ID" value="GAN65772.1"/>
    <property type="molecule type" value="Genomic_DNA"/>
</dbReference>